<evidence type="ECO:0000259" key="7">
    <source>
        <dbReference type="Pfam" id="PF02823"/>
    </source>
</evidence>
<feature type="domain" description="ATP synthase F1 complex delta/epsilon subunit N-terminal" evidence="7">
    <location>
        <begin position="3"/>
        <end position="78"/>
    </location>
</feature>
<name>A0A5S5AY49_9FIRM</name>
<dbReference type="CDD" id="cd12152">
    <property type="entry name" value="F1-ATPase_delta"/>
    <property type="match status" value="1"/>
</dbReference>
<dbReference type="Proteomes" id="UP000322294">
    <property type="component" value="Unassembled WGS sequence"/>
</dbReference>
<keyword evidence="4" id="KW-0406">Ion transport</keyword>
<dbReference type="RefSeq" id="WP_170240252.1">
    <property type="nucleotide sequence ID" value="NZ_VNHO01000002.1"/>
</dbReference>
<evidence type="ECO:0000256" key="6">
    <source>
        <dbReference type="ARBA" id="ARBA00023196"/>
    </source>
</evidence>
<keyword evidence="6" id="KW-0139">CF(1)</keyword>
<evidence type="ECO:0000313" key="8">
    <source>
        <dbReference type="EMBL" id="TYP58797.1"/>
    </source>
</evidence>
<reference evidence="8 9" key="1">
    <citation type="submission" date="2019-07" db="EMBL/GenBank/DDBJ databases">
        <title>Genomic Encyclopedia of Type Strains, Phase I: the one thousand microbial genomes (KMG-I) project.</title>
        <authorList>
            <person name="Kyrpides N."/>
        </authorList>
    </citation>
    <scope>NUCLEOTIDE SEQUENCE [LARGE SCALE GENOMIC DNA]</scope>
    <source>
        <strain evidence="8 9">DSM 16647</strain>
    </source>
</reference>
<dbReference type="GO" id="GO:0045259">
    <property type="term" value="C:proton-transporting ATP synthase complex"/>
    <property type="evidence" value="ECO:0007669"/>
    <property type="project" value="UniProtKB-KW"/>
</dbReference>
<dbReference type="Pfam" id="PF02823">
    <property type="entry name" value="ATP-synt_DE_N"/>
    <property type="match status" value="1"/>
</dbReference>
<comment type="similarity">
    <text evidence="2">Belongs to the ATPase epsilon chain family.</text>
</comment>
<protein>
    <submittedName>
        <fullName evidence="8">F-type H+-transporting ATPase subunit epsilon</fullName>
    </submittedName>
</protein>
<comment type="caution">
    <text evidence="8">The sequence shown here is derived from an EMBL/GenBank/DDBJ whole genome shotgun (WGS) entry which is preliminary data.</text>
</comment>
<dbReference type="GO" id="GO:0046933">
    <property type="term" value="F:proton-transporting ATP synthase activity, rotational mechanism"/>
    <property type="evidence" value="ECO:0007669"/>
    <property type="project" value="InterPro"/>
</dbReference>
<keyword evidence="5" id="KW-0472">Membrane</keyword>
<accession>A0A5S5AY49</accession>
<dbReference type="EMBL" id="VNHO01000002">
    <property type="protein sequence ID" value="TYP58797.1"/>
    <property type="molecule type" value="Genomic_DNA"/>
</dbReference>
<dbReference type="Gene3D" id="2.60.15.10">
    <property type="entry name" value="F0F1 ATP synthase delta/epsilon subunit, N-terminal"/>
    <property type="match status" value="1"/>
</dbReference>
<dbReference type="AlphaFoldDB" id="A0A5S5AY49"/>
<comment type="subcellular location">
    <subcellularLocation>
        <location evidence="1">Endomembrane system</location>
        <topology evidence="1">Peripheral membrane protein</topology>
    </subcellularLocation>
</comment>
<evidence type="ECO:0000256" key="4">
    <source>
        <dbReference type="ARBA" id="ARBA00023065"/>
    </source>
</evidence>
<dbReference type="InterPro" id="IPR020546">
    <property type="entry name" value="ATP_synth_F1_dsu/esu_N"/>
</dbReference>
<evidence type="ECO:0000256" key="5">
    <source>
        <dbReference type="ARBA" id="ARBA00023136"/>
    </source>
</evidence>
<sequence length="84" mass="9438">MTFRLTVLSPENSIELEVLKLILPGLEGDYGVLPRHAPEIIALREGVMKVAGEGFEEYYTVKQGLAEVLPEKTTVITEYFKREA</sequence>
<evidence type="ECO:0000256" key="3">
    <source>
        <dbReference type="ARBA" id="ARBA00022448"/>
    </source>
</evidence>
<evidence type="ECO:0000256" key="1">
    <source>
        <dbReference type="ARBA" id="ARBA00004184"/>
    </source>
</evidence>
<dbReference type="SUPFAM" id="SSF51344">
    <property type="entry name" value="Epsilon subunit of F1F0-ATP synthase N-terminal domain"/>
    <property type="match status" value="1"/>
</dbReference>
<dbReference type="GO" id="GO:0012505">
    <property type="term" value="C:endomembrane system"/>
    <property type="evidence" value="ECO:0007669"/>
    <property type="project" value="UniProtKB-SubCell"/>
</dbReference>
<dbReference type="InterPro" id="IPR036771">
    <property type="entry name" value="ATPsynth_dsu/esu_N"/>
</dbReference>
<gene>
    <name evidence="8" type="ORF">LZ11_00252</name>
</gene>
<keyword evidence="3" id="KW-0813">Transport</keyword>
<keyword evidence="9" id="KW-1185">Reference proteome</keyword>
<proteinExistence type="inferred from homology"/>
<evidence type="ECO:0000313" key="9">
    <source>
        <dbReference type="Proteomes" id="UP000322294"/>
    </source>
</evidence>
<organism evidence="8 9">
    <name type="scientific">Thermosediminibacter litoriperuensis</name>
    <dbReference type="NCBI Taxonomy" id="291989"/>
    <lineage>
        <taxon>Bacteria</taxon>
        <taxon>Bacillati</taxon>
        <taxon>Bacillota</taxon>
        <taxon>Clostridia</taxon>
        <taxon>Thermosediminibacterales</taxon>
        <taxon>Thermosediminibacteraceae</taxon>
        <taxon>Thermosediminibacter</taxon>
    </lineage>
</organism>
<evidence type="ECO:0000256" key="2">
    <source>
        <dbReference type="ARBA" id="ARBA00005712"/>
    </source>
</evidence>
<dbReference type="InterPro" id="IPR001469">
    <property type="entry name" value="ATP_synth_F1_dsu/esu"/>
</dbReference>
<keyword evidence="6" id="KW-0066">ATP synthesis</keyword>